<evidence type="ECO:0000313" key="2">
    <source>
        <dbReference type="Proteomes" id="UP001181693"/>
    </source>
</evidence>
<dbReference type="GO" id="GO:0035861">
    <property type="term" value="C:site of double-strand break"/>
    <property type="evidence" value="ECO:0007669"/>
    <property type="project" value="TreeGrafter"/>
</dbReference>
<dbReference type="Gene3D" id="1.10.472.10">
    <property type="entry name" value="Cyclin-like"/>
    <property type="match status" value="1"/>
</dbReference>
<reference evidence="1" key="1">
    <citation type="thesis" date="2020" institute="ProQuest LLC" country="789 East Eisenhower Parkway, Ann Arbor, MI, USA">
        <title>Comparative Genomics and Chromosome Evolution.</title>
        <authorList>
            <person name="Mudd A.B."/>
        </authorList>
    </citation>
    <scope>NUCLEOTIDE SEQUENCE</scope>
    <source>
        <strain evidence="1">1538</strain>
        <tissue evidence="1">Blood</tissue>
    </source>
</reference>
<evidence type="ECO:0008006" key="3">
    <source>
        <dbReference type="Google" id="ProtNLM"/>
    </source>
</evidence>
<dbReference type="SUPFAM" id="SSF47954">
    <property type="entry name" value="Cyclin-like"/>
    <property type="match status" value="1"/>
</dbReference>
<sequence>MSLNEYNHGVVKRKTGNTNTDNINKMLKMNWLPFKTKRFPQIPCTMFGIAPFNMLEDILVNLAEKNEQVLENLSVHAGCFKQPKVIELIFMLTEQWCQDSSTKYQAVELLDRFMIIYVKQLYRSSTENKNLMEIKEAWTSAKASLCEKFILYLLSCIQITSKMNFHYHIISSNAVIQFLRSAGYPYKKTELLQSEMTVLKTLDFHINIQSPFTFVEMLLEVLGYNGCSLQLKQVYDMCVKVLDLVYLLRNPIYDTVLKSAVELSTPSSTQRSKFLAVKEDFMLLGTGVITASTFMINENSCKQVLEHLSNITGISVDSIFEMCSAILKHCTGVTLTKQ</sequence>
<proteinExistence type="predicted"/>
<keyword evidence="2" id="KW-1185">Reference proteome</keyword>
<dbReference type="AlphaFoldDB" id="A0AAV3A9P9"/>
<dbReference type="PANTHER" id="PTHR21615:SF2">
    <property type="entry name" value="CYCLIN N-TERMINAL DOMAIN-CONTAINING PROTEIN 1"/>
    <property type="match status" value="1"/>
</dbReference>
<dbReference type="GO" id="GO:0007131">
    <property type="term" value="P:reciprocal meiotic recombination"/>
    <property type="evidence" value="ECO:0007669"/>
    <property type="project" value="TreeGrafter"/>
</dbReference>
<dbReference type="Proteomes" id="UP001181693">
    <property type="component" value="Unassembled WGS sequence"/>
</dbReference>
<organism evidence="1 2">
    <name type="scientific">Pyxicephalus adspersus</name>
    <name type="common">African bullfrog</name>
    <dbReference type="NCBI Taxonomy" id="30357"/>
    <lineage>
        <taxon>Eukaryota</taxon>
        <taxon>Metazoa</taxon>
        <taxon>Chordata</taxon>
        <taxon>Craniata</taxon>
        <taxon>Vertebrata</taxon>
        <taxon>Euteleostomi</taxon>
        <taxon>Amphibia</taxon>
        <taxon>Batrachia</taxon>
        <taxon>Anura</taxon>
        <taxon>Neobatrachia</taxon>
        <taxon>Ranoidea</taxon>
        <taxon>Pyxicephalidae</taxon>
        <taxon>Pyxicephalinae</taxon>
        <taxon>Pyxicephalus</taxon>
    </lineage>
</organism>
<protein>
    <recommendedName>
        <fullName evidence="3">Cyclin N-terminal domain-containing protein 1</fullName>
    </recommendedName>
</protein>
<comment type="caution">
    <text evidence="1">The sequence shown here is derived from an EMBL/GenBank/DDBJ whole genome shotgun (WGS) entry which is preliminary data.</text>
</comment>
<dbReference type="EMBL" id="DYDO01000003">
    <property type="protein sequence ID" value="DBA27989.1"/>
    <property type="molecule type" value="Genomic_DNA"/>
</dbReference>
<accession>A0AAV3A9P9</accession>
<dbReference type="PANTHER" id="PTHR21615">
    <property type="entry name" value="CYCLIN N-TERMINAL DOMAIN-CONTAINING PROTEIN 1"/>
    <property type="match status" value="1"/>
</dbReference>
<evidence type="ECO:0000313" key="1">
    <source>
        <dbReference type="EMBL" id="DBA27989.1"/>
    </source>
</evidence>
<name>A0AAV3A9P9_PYXAD</name>
<dbReference type="CDD" id="cd20541">
    <property type="entry name" value="CYCLIN_CNTD1"/>
    <property type="match status" value="1"/>
</dbReference>
<gene>
    <name evidence="1" type="ORF">GDO54_008421</name>
</gene>
<dbReference type="InterPro" id="IPR036915">
    <property type="entry name" value="Cyclin-like_sf"/>
</dbReference>